<dbReference type="Pfam" id="PF01370">
    <property type="entry name" value="Epimerase"/>
    <property type="match status" value="1"/>
</dbReference>
<dbReference type="InterPro" id="IPR001509">
    <property type="entry name" value="Epimerase_deHydtase"/>
</dbReference>
<gene>
    <name evidence="2" type="ORF">A5886_000931</name>
</gene>
<feature type="domain" description="NAD-dependent epimerase/dehydratase" evidence="1">
    <location>
        <begin position="43"/>
        <end position="194"/>
    </location>
</feature>
<dbReference type="Gene3D" id="3.40.50.720">
    <property type="entry name" value="NAD(P)-binding Rossmann-like Domain"/>
    <property type="match status" value="1"/>
</dbReference>
<name>A0A242A491_9ENTE</name>
<evidence type="ECO:0000313" key="3">
    <source>
        <dbReference type="Proteomes" id="UP000195043"/>
    </source>
</evidence>
<dbReference type="InterPro" id="IPR036291">
    <property type="entry name" value="NAD(P)-bd_dom_sf"/>
</dbReference>
<dbReference type="InterPro" id="IPR050177">
    <property type="entry name" value="Lipid_A_modif_metabolic_enz"/>
</dbReference>
<sequence length="288" mass="33533">MRRILITGENSYIGTSLVKWMSDFKDEYQFDTISVKGNSWRSLDFSEFDAIIHLAAIVHVKEKNDDLYFKVNRDLAVEIANKAREYRVEQFIFLSTMSVFGMEKGKVSSKTNINPKTAYGKSKYEAENEILKLENEHFKVAILRPPMIYGPNSVGNYSKLSKLAKRLPIFPKINNKRSMLYINNLCCFIKLILDYQLHGTFHPQNRYLVNTSDLVKEIRLSNGKKVVMVHGMDMLIKWSSNLFSILNKIFGDLYYDKSTLGYPDTEYNGIRFDYQERNFAKSIEESEK</sequence>
<keyword evidence="3" id="KW-1185">Reference proteome</keyword>
<dbReference type="OrthoDB" id="9808602at2"/>
<dbReference type="PANTHER" id="PTHR43245">
    <property type="entry name" value="BIFUNCTIONAL POLYMYXIN RESISTANCE PROTEIN ARNA"/>
    <property type="match status" value="1"/>
</dbReference>
<dbReference type="AlphaFoldDB" id="A0A242A491"/>
<organism evidence="2 3">
    <name type="scientific">Candidatus Enterococcus testudinis</name>
    <dbReference type="NCBI Taxonomy" id="1834191"/>
    <lineage>
        <taxon>Bacteria</taxon>
        <taxon>Bacillati</taxon>
        <taxon>Bacillota</taxon>
        <taxon>Bacilli</taxon>
        <taxon>Lactobacillales</taxon>
        <taxon>Enterococcaceae</taxon>
        <taxon>Enterococcus</taxon>
    </lineage>
</organism>
<dbReference type="PANTHER" id="PTHR43245:SF58">
    <property type="entry name" value="BLL5923 PROTEIN"/>
    <property type="match status" value="1"/>
</dbReference>
<evidence type="ECO:0000259" key="1">
    <source>
        <dbReference type="Pfam" id="PF01370"/>
    </source>
</evidence>
<dbReference type="RefSeq" id="WP_086273873.1">
    <property type="nucleotide sequence ID" value="NZ_NGKU01000001.1"/>
</dbReference>
<dbReference type="EMBL" id="NGKU01000001">
    <property type="protein sequence ID" value="OTN75855.1"/>
    <property type="molecule type" value="Genomic_DNA"/>
</dbReference>
<comment type="caution">
    <text evidence="2">The sequence shown here is derived from an EMBL/GenBank/DDBJ whole genome shotgun (WGS) entry which is preliminary data.</text>
</comment>
<accession>A0A242A491</accession>
<reference evidence="2 3" key="1">
    <citation type="submission" date="2017-05" db="EMBL/GenBank/DDBJ databases">
        <title>The Genome Sequence of Enterococcus sp. 8G7_MSG3316.</title>
        <authorList>
            <consortium name="The Broad Institute Genomics Platform"/>
            <consortium name="The Broad Institute Genomic Center for Infectious Diseases"/>
            <person name="Earl A."/>
            <person name="Manson A."/>
            <person name="Schwartman J."/>
            <person name="Gilmore M."/>
            <person name="Abouelleil A."/>
            <person name="Cao P."/>
            <person name="Chapman S."/>
            <person name="Cusick C."/>
            <person name="Shea T."/>
            <person name="Young S."/>
            <person name="Neafsey D."/>
            <person name="Nusbaum C."/>
            <person name="Birren B."/>
        </authorList>
    </citation>
    <scope>NUCLEOTIDE SEQUENCE [LARGE SCALE GENOMIC DNA]</scope>
    <source>
        <strain evidence="2 3">8G7_MSG3316</strain>
    </source>
</reference>
<dbReference type="SUPFAM" id="SSF51735">
    <property type="entry name" value="NAD(P)-binding Rossmann-fold domains"/>
    <property type="match status" value="1"/>
</dbReference>
<evidence type="ECO:0000313" key="2">
    <source>
        <dbReference type="EMBL" id="OTN75855.1"/>
    </source>
</evidence>
<dbReference type="STRING" id="1834191.A5886_000931"/>
<dbReference type="Proteomes" id="UP000195043">
    <property type="component" value="Unassembled WGS sequence"/>
</dbReference>
<protein>
    <recommendedName>
        <fullName evidence="1">NAD-dependent epimerase/dehydratase domain-containing protein</fullName>
    </recommendedName>
</protein>
<proteinExistence type="predicted"/>